<keyword evidence="9" id="KW-0804">Transcription</keyword>
<dbReference type="InterPro" id="IPR036236">
    <property type="entry name" value="Znf_C2H2_sf"/>
</dbReference>
<evidence type="ECO:0000256" key="1">
    <source>
        <dbReference type="ARBA" id="ARBA00004123"/>
    </source>
</evidence>
<feature type="domain" description="C2H2-type" evidence="13">
    <location>
        <begin position="609"/>
        <end position="636"/>
    </location>
</feature>
<dbReference type="Gene3D" id="3.30.160.60">
    <property type="entry name" value="Classic Zinc Finger"/>
    <property type="match status" value="2"/>
</dbReference>
<dbReference type="InterPro" id="IPR051497">
    <property type="entry name" value="Dev/Hematopoietic_TF"/>
</dbReference>
<feature type="compositionally biased region" description="Polar residues" evidence="12">
    <location>
        <begin position="10"/>
        <end position="22"/>
    </location>
</feature>
<dbReference type="SMART" id="SM00355">
    <property type="entry name" value="ZnF_C2H2"/>
    <property type="match status" value="3"/>
</dbReference>
<dbReference type="GO" id="GO:0000978">
    <property type="term" value="F:RNA polymerase II cis-regulatory region sequence-specific DNA binding"/>
    <property type="evidence" value="ECO:0007669"/>
    <property type="project" value="TreeGrafter"/>
</dbReference>
<keyword evidence="6" id="KW-0862">Zinc</keyword>
<dbReference type="FunFam" id="3.30.160.60:FF:000046">
    <property type="entry name" value="Putative B-cell lymphoma/leukemia 11A"/>
    <property type="match status" value="1"/>
</dbReference>
<feature type="compositionally biased region" description="Polar residues" evidence="12">
    <location>
        <begin position="48"/>
        <end position="70"/>
    </location>
</feature>
<evidence type="ECO:0000256" key="10">
    <source>
        <dbReference type="ARBA" id="ARBA00023242"/>
    </source>
</evidence>
<dbReference type="GO" id="GO:0008270">
    <property type="term" value="F:zinc ion binding"/>
    <property type="evidence" value="ECO:0007669"/>
    <property type="project" value="UniProtKB-KW"/>
</dbReference>
<dbReference type="Proteomes" id="UP000316759">
    <property type="component" value="Unassembled WGS sequence"/>
</dbReference>
<proteinExistence type="predicted"/>
<keyword evidence="3" id="KW-0479">Metal-binding</keyword>
<gene>
    <name evidence="14" type="ORF">FGIG_03176</name>
</gene>
<keyword evidence="4" id="KW-0677">Repeat</keyword>
<dbReference type="GO" id="GO:0006357">
    <property type="term" value="P:regulation of transcription by RNA polymerase II"/>
    <property type="evidence" value="ECO:0007669"/>
    <property type="project" value="TreeGrafter"/>
</dbReference>
<dbReference type="FunFam" id="3.30.160.60:FF:001175">
    <property type="entry name" value="Zinc finger, C2H2 type"/>
    <property type="match status" value="1"/>
</dbReference>
<feature type="region of interest" description="Disordered" evidence="12">
    <location>
        <begin position="1"/>
        <end position="75"/>
    </location>
</feature>
<dbReference type="OrthoDB" id="10046198at2759"/>
<dbReference type="EMBL" id="SUNJ01002682">
    <property type="protein sequence ID" value="TPP65790.1"/>
    <property type="molecule type" value="Genomic_DNA"/>
</dbReference>
<keyword evidence="10" id="KW-0539">Nucleus</keyword>
<evidence type="ECO:0000313" key="14">
    <source>
        <dbReference type="EMBL" id="TPP65790.1"/>
    </source>
</evidence>
<dbReference type="SUPFAM" id="SSF57667">
    <property type="entry name" value="beta-beta-alpha zinc fingers"/>
    <property type="match status" value="1"/>
</dbReference>
<feature type="region of interest" description="Disordered" evidence="12">
    <location>
        <begin position="540"/>
        <end position="560"/>
    </location>
</feature>
<comment type="subcellular location">
    <subcellularLocation>
        <location evidence="1">Nucleus</location>
    </subcellularLocation>
</comment>
<dbReference type="PROSITE" id="PS00028">
    <property type="entry name" value="ZINC_FINGER_C2H2_1"/>
    <property type="match status" value="3"/>
</dbReference>
<protein>
    <submittedName>
        <fullName evidence="14">B-cell lymphoma/leukemia 11B</fullName>
    </submittedName>
</protein>
<evidence type="ECO:0000256" key="3">
    <source>
        <dbReference type="ARBA" id="ARBA00022723"/>
    </source>
</evidence>
<keyword evidence="2" id="KW-1017">Isopeptide bond</keyword>
<keyword evidence="8" id="KW-0805">Transcription regulation</keyword>
<dbReference type="PROSITE" id="PS50157">
    <property type="entry name" value="ZINC_FINGER_C2H2_2"/>
    <property type="match status" value="3"/>
</dbReference>
<evidence type="ECO:0000256" key="7">
    <source>
        <dbReference type="ARBA" id="ARBA00022843"/>
    </source>
</evidence>
<keyword evidence="7" id="KW-0832">Ubl conjugation</keyword>
<evidence type="ECO:0000313" key="15">
    <source>
        <dbReference type="Proteomes" id="UP000316759"/>
    </source>
</evidence>
<feature type="region of interest" description="Disordered" evidence="12">
    <location>
        <begin position="176"/>
        <end position="244"/>
    </location>
</feature>
<dbReference type="Pfam" id="PF00096">
    <property type="entry name" value="zf-C2H2"/>
    <property type="match status" value="2"/>
</dbReference>
<evidence type="ECO:0000256" key="6">
    <source>
        <dbReference type="ARBA" id="ARBA00022833"/>
    </source>
</evidence>
<dbReference type="GO" id="GO:0003700">
    <property type="term" value="F:DNA-binding transcription factor activity"/>
    <property type="evidence" value="ECO:0007669"/>
    <property type="project" value="TreeGrafter"/>
</dbReference>
<feature type="compositionally biased region" description="Basic and acidic residues" evidence="12">
    <location>
        <begin position="206"/>
        <end position="219"/>
    </location>
</feature>
<evidence type="ECO:0000256" key="2">
    <source>
        <dbReference type="ARBA" id="ARBA00022499"/>
    </source>
</evidence>
<keyword evidence="15" id="KW-1185">Reference proteome</keyword>
<evidence type="ECO:0000256" key="9">
    <source>
        <dbReference type="ARBA" id="ARBA00023163"/>
    </source>
</evidence>
<accession>A0A504Z979</accession>
<name>A0A504Z979_FASGI</name>
<feature type="domain" description="C2H2-type" evidence="13">
    <location>
        <begin position="639"/>
        <end position="668"/>
    </location>
</feature>
<evidence type="ECO:0000256" key="5">
    <source>
        <dbReference type="ARBA" id="ARBA00022771"/>
    </source>
</evidence>
<evidence type="ECO:0000256" key="8">
    <source>
        <dbReference type="ARBA" id="ARBA00023015"/>
    </source>
</evidence>
<evidence type="ECO:0000259" key="13">
    <source>
        <dbReference type="PROSITE" id="PS50157"/>
    </source>
</evidence>
<dbReference type="STRING" id="46835.A0A504Z979"/>
<keyword evidence="5 11" id="KW-0863">Zinc-finger</keyword>
<dbReference type="PANTHER" id="PTHR45993">
    <property type="entry name" value="B-CELL LYMPHOMA/LEUKEMIA 11"/>
    <property type="match status" value="1"/>
</dbReference>
<comment type="caution">
    <text evidence="14">The sequence shown here is derived from an EMBL/GenBank/DDBJ whole genome shotgun (WGS) entry which is preliminary data.</text>
</comment>
<feature type="domain" description="C2H2-type" evidence="13">
    <location>
        <begin position="581"/>
        <end position="608"/>
    </location>
</feature>
<feature type="compositionally biased region" description="Low complexity" evidence="12">
    <location>
        <begin position="30"/>
        <end position="41"/>
    </location>
</feature>
<feature type="region of interest" description="Disordered" evidence="12">
    <location>
        <begin position="697"/>
        <end position="717"/>
    </location>
</feature>
<dbReference type="PANTHER" id="PTHR45993:SF6">
    <property type="entry name" value="C2H2-TYPE DOMAIN-CONTAINING PROTEIN"/>
    <property type="match status" value="1"/>
</dbReference>
<evidence type="ECO:0000256" key="12">
    <source>
        <dbReference type="SAM" id="MobiDB-lite"/>
    </source>
</evidence>
<reference evidence="14 15" key="1">
    <citation type="submission" date="2019-04" db="EMBL/GenBank/DDBJ databases">
        <title>Annotation for the trematode Fasciola gigantica.</title>
        <authorList>
            <person name="Choi Y.-J."/>
        </authorList>
    </citation>
    <scope>NUCLEOTIDE SEQUENCE [LARGE SCALE GENOMIC DNA]</scope>
    <source>
        <strain evidence="14">Uganda_cow_1</strain>
    </source>
</reference>
<evidence type="ECO:0000256" key="4">
    <source>
        <dbReference type="ARBA" id="ARBA00022737"/>
    </source>
</evidence>
<sequence length="988" mass="108869">MHSASERLRTNSNQSAKFNTSIPGLCTTDSIGHGSSSSCSSGPPPKFQNYTCTGPQQRLTFSDHQSTPNRTARRSRFGADNERDLYSFFRADGMVKSGPMELPDATDLTHQSGLRNETPIAAPISGGTRDSSTLPNWMAYAQLFHWFTNCTEQKRLTELPRSPSHAMFHAVGQSEAFVTRTQSSPVPEKKLNDPENVTVNPKRRRLQEGKKTFPTDNSRRRSQQQSSRLSNPIKAANLRPRSCPLPSHINDKAFSLTTRSRSSHSVHTRQTKCTNIDHNVYSPHFSYSTPQNPNLSIRSTNSDHPVAFRSTSSHCGTNQPPFYETFLQYYWNYYYEELMRKMHEISCKSLSLSSSSFTSSAVKSSVMGSVTSPGSYPGPFQLTNTQPSCVNRFASSLDSNSTSLVNSMVAPGTNSQSGIGGLSTVKSESAILPSSLLSPWSIPVSLCSPSVGISDPWNSLVNRLDPTAGVLSSCCTHSNPTAPQSNSIGGLPDPAHECRSVSPSGRISHNHRHARLQNPSTDFTEMDKLVADCTKRKSFPSRNTFSSPERLLPSTDPDTHPTHATVVAAVAALSRRDKRNDTCEYCGKVFKNCSNLTVHRRSHTGEKPYRCKMCSYACAQSSKLTRHMKTHGKDGKPRHLCKYCHTPFIVPSTLEKHMRKCMHTRGSNGTTRHRHALSAGQNQAHRMVHFAAMKKCDAGGGNPEPSQQSSFKLGPRARRDQIRMTKIGTDMTHLRKPLLPVSHQTHSPTSSTNEVVSFRPTWPTEGVAKSPLQSPPVSSQLIHDTIAKPPEFFNPPCTSLGSELKAPPELPLTKMIEKLNSTRLQQTSPFYSSSLLPNFFKACPPNFSFPQSLPSSDSDSHFAEHNSANYLSCLLLGMHEMAKRQQHTQTSPNTFFSNPFNAYHMYSPDSLISHSMLPAPAPTPPPGFASKSTPIVSSFHVDSPCLTGLLPPIRSATNPGVPSIFPPLYPPDATTMSKLFDNKVHQFN</sequence>
<organism evidence="14 15">
    <name type="scientific">Fasciola gigantica</name>
    <name type="common">Giant liver fluke</name>
    <dbReference type="NCBI Taxonomy" id="46835"/>
    <lineage>
        <taxon>Eukaryota</taxon>
        <taxon>Metazoa</taxon>
        <taxon>Spiralia</taxon>
        <taxon>Lophotrochozoa</taxon>
        <taxon>Platyhelminthes</taxon>
        <taxon>Trematoda</taxon>
        <taxon>Digenea</taxon>
        <taxon>Plagiorchiida</taxon>
        <taxon>Echinostomata</taxon>
        <taxon>Echinostomatoidea</taxon>
        <taxon>Fasciolidae</taxon>
        <taxon>Fasciola</taxon>
    </lineage>
</organism>
<dbReference type="GO" id="GO:0005634">
    <property type="term" value="C:nucleus"/>
    <property type="evidence" value="ECO:0007669"/>
    <property type="project" value="UniProtKB-SubCell"/>
</dbReference>
<evidence type="ECO:0000256" key="11">
    <source>
        <dbReference type="PROSITE-ProRule" id="PRU00042"/>
    </source>
</evidence>
<dbReference type="AlphaFoldDB" id="A0A504Z979"/>
<dbReference type="InterPro" id="IPR013087">
    <property type="entry name" value="Znf_C2H2_type"/>
</dbReference>